<organism evidence="2 3">
    <name type="scientific">Candidatus Gallitreponema excrementavium</name>
    <dbReference type="NCBI Taxonomy" id="2840840"/>
    <lineage>
        <taxon>Bacteria</taxon>
        <taxon>Pseudomonadati</taxon>
        <taxon>Spirochaetota</taxon>
        <taxon>Spirochaetia</taxon>
        <taxon>Spirochaetales</taxon>
        <taxon>Candidatus Gallitreponema</taxon>
    </lineage>
</organism>
<gene>
    <name evidence="2" type="ORF">IAA81_03410</name>
</gene>
<dbReference type="Gene3D" id="3.40.1390.20">
    <property type="entry name" value="HprK N-terminal domain-like"/>
    <property type="match status" value="1"/>
</dbReference>
<comment type="subunit">
    <text evidence="1">Homohexamer.</text>
</comment>
<dbReference type="SUPFAM" id="SSF75138">
    <property type="entry name" value="HprK N-terminal domain-like"/>
    <property type="match status" value="1"/>
</dbReference>
<evidence type="ECO:0000313" key="2">
    <source>
        <dbReference type="EMBL" id="MBO8457258.1"/>
    </source>
</evidence>
<evidence type="ECO:0008006" key="4">
    <source>
        <dbReference type="Google" id="ProtNLM"/>
    </source>
</evidence>
<sequence>MKISEVQTILEAKIMTDNNEDSINLTSACGADLMSDVMAFVKDQVLLLTGLINVQVIRTAILMDIQVICFVRGKEPSADMISMAEEQGIVLMSTKLPLFLACGKLYEAGLKGGGVRKID</sequence>
<comment type="caution">
    <text evidence="2">The sequence shown here is derived from an EMBL/GenBank/DDBJ whole genome shotgun (WGS) entry which is preliminary data.</text>
</comment>
<reference evidence="2" key="2">
    <citation type="journal article" date="2021" name="PeerJ">
        <title>Extensive microbial diversity within the chicken gut microbiome revealed by metagenomics and culture.</title>
        <authorList>
            <person name="Gilroy R."/>
            <person name="Ravi A."/>
            <person name="Getino M."/>
            <person name="Pursley I."/>
            <person name="Horton D.L."/>
            <person name="Alikhan N.F."/>
            <person name="Baker D."/>
            <person name="Gharbi K."/>
            <person name="Hall N."/>
            <person name="Watson M."/>
            <person name="Adriaenssens E.M."/>
            <person name="Foster-Nyarko E."/>
            <person name="Jarju S."/>
            <person name="Secka A."/>
            <person name="Antonio M."/>
            <person name="Oren A."/>
            <person name="Chaudhuri R.R."/>
            <person name="La Ragione R."/>
            <person name="Hildebrand F."/>
            <person name="Pallen M.J."/>
        </authorList>
    </citation>
    <scope>NUCLEOTIDE SEQUENCE</scope>
    <source>
        <strain evidence="2">10532</strain>
    </source>
</reference>
<proteinExistence type="predicted"/>
<evidence type="ECO:0000256" key="1">
    <source>
        <dbReference type="ARBA" id="ARBA00011643"/>
    </source>
</evidence>
<dbReference type="AlphaFoldDB" id="A0A9D9HP96"/>
<reference evidence="2" key="1">
    <citation type="submission" date="2020-10" db="EMBL/GenBank/DDBJ databases">
        <authorList>
            <person name="Gilroy R."/>
        </authorList>
    </citation>
    <scope>NUCLEOTIDE SEQUENCE</scope>
    <source>
        <strain evidence="2">10532</strain>
    </source>
</reference>
<dbReference type="EMBL" id="JADIMM010000043">
    <property type="protein sequence ID" value="MBO8457258.1"/>
    <property type="molecule type" value="Genomic_DNA"/>
</dbReference>
<dbReference type="InterPro" id="IPR028979">
    <property type="entry name" value="Ser_kin/Pase_Hpr-like_N_sf"/>
</dbReference>
<dbReference type="Proteomes" id="UP000823638">
    <property type="component" value="Unassembled WGS sequence"/>
</dbReference>
<accession>A0A9D9HP96</accession>
<name>A0A9D9HP96_9SPIR</name>
<protein>
    <recommendedName>
        <fullName evidence="4">DRTGG domain-containing protein</fullName>
    </recommendedName>
</protein>
<evidence type="ECO:0000313" key="3">
    <source>
        <dbReference type="Proteomes" id="UP000823638"/>
    </source>
</evidence>